<feature type="domain" description="Protein kinase" evidence="2">
    <location>
        <begin position="23"/>
        <end position="203"/>
    </location>
</feature>
<dbReference type="PANTHER" id="PTHR47096:SF1">
    <property type="entry name" value="MISSHAPEN LIKE KINASE 1"/>
    <property type="match status" value="1"/>
</dbReference>
<feature type="binding site" evidence="1">
    <location>
        <position position="52"/>
    </location>
    <ligand>
        <name>ATP</name>
        <dbReference type="ChEBI" id="CHEBI:30616"/>
    </ligand>
</feature>
<protein>
    <recommendedName>
        <fullName evidence="2">Protein kinase domain-containing protein</fullName>
    </recommendedName>
</protein>
<dbReference type="OrthoDB" id="8693905at2759"/>
<dbReference type="InterPro" id="IPR017441">
    <property type="entry name" value="Protein_kinase_ATP_BS"/>
</dbReference>
<accession>W2SIF5</accession>
<evidence type="ECO:0000259" key="2">
    <source>
        <dbReference type="PROSITE" id="PS50011"/>
    </source>
</evidence>
<reference evidence="4" key="1">
    <citation type="journal article" date="2014" name="Nat. Genet.">
        <title>Genome of the human hookworm Necator americanus.</title>
        <authorList>
            <person name="Tang Y.T."/>
            <person name="Gao X."/>
            <person name="Rosa B.A."/>
            <person name="Abubucker S."/>
            <person name="Hallsworth-Pepin K."/>
            <person name="Martin J."/>
            <person name="Tyagi R."/>
            <person name="Heizer E."/>
            <person name="Zhang X."/>
            <person name="Bhonagiri-Palsikar V."/>
            <person name="Minx P."/>
            <person name="Warren W.C."/>
            <person name="Wang Q."/>
            <person name="Zhan B."/>
            <person name="Hotez P.J."/>
            <person name="Sternberg P.W."/>
            <person name="Dougall A."/>
            <person name="Gaze S.T."/>
            <person name="Mulvenna J."/>
            <person name="Sotillo J."/>
            <person name="Ranganathan S."/>
            <person name="Rabelo E.M."/>
            <person name="Wilson R.K."/>
            <person name="Felgner P.L."/>
            <person name="Bethony J."/>
            <person name="Hawdon J.M."/>
            <person name="Gasser R.B."/>
            <person name="Loukas A."/>
            <person name="Mitreva M."/>
        </authorList>
    </citation>
    <scope>NUCLEOTIDE SEQUENCE [LARGE SCALE GENOMIC DNA]</scope>
</reference>
<dbReference type="Pfam" id="PF00069">
    <property type="entry name" value="Pkinase"/>
    <property type="match status" value="1"/>
</dbReference>
<dbReference type="PROSITE" id="PS00107">
    <property type="entry name" value="PROTEIN_KINASE_ATP"/>
    <property type="match status" value="1"/>
</dbReference>
<dbReference type="PROSITE" id="PS50011">
    <property type="entry name" value="PROTEIN_KINASE_DOM"/>
    <property type="match status" value="1"/>
</dbReference>
<dbReference type="Gene3D" id="3.30.200.20">
    <property type="entry name" value="Phosphorylase Kinase, domain 1"/>
    <property type="match status" value="1"/>
</dbReference>
<dbReference type="KEGG" id="nai:NECAME_15330"/>
<dbReference type="GO" id="GO:0004672">
    <property type="term" value="F:protein kinase activity"/>
    <property type="evidence" value="ECO:0007669"/>
    <property type="project" value="InterPro"/>
</dbReference>
<dbReference type="Proteomes" id="UP000053676">
    <property type="component" value="Unassembled WGS sequence"/>
</dbReference>
<gene>
    <name evidence="3" type="ORF">NECAME_15330</name>
</gene>
<dbReference type="GO" id="GO:0005829">
    <property type="term" value="C:cytosol"/>
    <property type="evidence" value="ECO:0007669"/>
    <property type="project" value="TreeGrafter"/>
</dbReference>
<dbReference type="GO" id="GO:0005524">
    <property type="term" value="F:ATP binding"/>
    <property type="evidence" value="ECO:0007669"/>
    <property type="project" value="UniProtKB-UniRule"/>
</dbReference>
<organism evidence="3 4">
    <name type="scientific">Necator americanus</name>
    <name type="common">Human hookworm</name>
    <dbReference type="NCBI Taxonomy" id="51031"/>
    <lineage>
        <taxon>Eukaryota</taxon>
        <taxon>Metazoa</taxon>
        <taxon>Ecdysozoa</taxon>
        <taxon>Nematoda</taxon>
        <taxon>Chromadorea</taxon>
        <taxon>Rhabditida</taxon>
        <taxon>Rhabditina</taxon>
        <taxon>Rhabditomorpha</taxon>
        <taxon>Strongyloidea</taxon>
        <taxon>Ancylostomatidae</taxon>
        <taxon>Bunostominae</taxon>
        <taxon>Necator</taxon>
    </lineage>
</organism>
<dbReference type="InterPro" id="IPR011009">
    <property type="entry name" value="Kinase-like_dom_sf"/>
</dbReference>
<proteinExistence type="predicted"/>
<name>W2SIF5_NECAM</name>
<dbReference type="EMBL" id="KI669111">
    <property type="protein sequence ID" value="ETN69434.1"/>
    <property type="molecule type" value="Genomic_DNA"/>
</dbReference>
<evidence type="ECO:0000313" key="3">
    <source>
        <dbReference type="EMBL" id="ETN69434.1"/>
    </source>
</evidence>
<keyword evidence="4" id="KW-1185">Reference proteome</keyword>
<evidence type="ECO:0000313" key="4">
    <source>
        <dbReference type="Proteomes" id="UP000053676"/>
    </source>
</evidence>
<keyword evidence="1" id="KW-0547">Nucleotide-binding</keyword>
<keyword evidence="1" id="KW-0067">ATP-binding</keyword>
<dbReference type="PANTHER" id="PTHR47096">
    <property type="entry name" value="MISSHAPEN LIKE KINASE 1"/>
    <property type="match status" value="1"/>
</dbReference>
<evidence type="ECO:0000256" key="1">
    <source>
        <dbReference type="PROSITE-ProRule" id="PRU10141"/>
    </source>
</evidence>
<dbReference type="InterPro" id="IPR000719">
    <property type="entry name" value="Prot_kinase_dom"/>
</dbReference>
<sequence length="203" mass="22762">MGHNPSFLDEIDLNTLKDPAGIFELIEVVGNGTYGQVYKGRHVKTSQLAAIKIMNINEDEEEEIKLEINMLKKMQRHPPDAVYETIEELFSRTCESRGVGVLLITSMAGNLDAFEQITTRTARLRMRKCDPRPDLTIFVVYAPASSYKGVEAFYMDLKKFYGEDHTFYKVIIGLALKSPIRDFTSGPTVCNGASTGRGFPKLS</sequence>
<dbReference type="AlphaFoldDB" id="W2SIF5"/>
<dbReference type="InterPro" id="IPR051700">
    <property type="entry name" value="STE20_Ser-Thr_kinase"/>
</dbReference>
<dbReference type="SUPFAM" id="SSF56112">
    <property type="entry name" value="Protein kinase-like (PK-like)"/>
    <property type="match status" value="1"/>
</dbReference>